<dbReference type="Proteomes" id="UP000002059">
    <property type="component" value="Partially assembled WGS sequence"/>
</dbReference>
<dbReference type="HOGENOM" id="CLU_2171795_0_0_1"/>
<keyword evidence="3" id="KW-1185">Reference proteome</keyword>
<evidence type="ECO:0000256" key="1">
    <source>
        <dbReference type="SAM" id="MobiDB-lite"/>
    </source>
</evidence>
<accession>C1GYF7</accession>
<dbReference type="RefSeq" id="XP_002794566.1">
    <property type="nucleotide sequence ID" value="XM_002794520.1"/>
</dbReference>
<evidence type="ECO:0000313" key="2">
    <source>
        <dbReference type="EMBL" id="EEH41548.1"/>
    </source>
</evidence>
<proteinExistence type="predicted"/>
<feature type="region of interest" description="Disordered" evidence="1">
    <location>
        <begin position="54"/>
        <end position="79"/>
    </location>
</feature>
<dbReference type="GeneID" id="9097994"/>
<dbReference type="EMBL" id="KN293999">
    <property type="protein sequence ID" value="EEH41548.1"/>
    <property type="molecule type" value="Genomic_DNA"/>
</dbReference>
<dbReference type="KEGG" id="pbl:PAAG_03111"/>
<name>C1GYF7_PARBA</name>
<reference evidence="2 3" key="1">
    <citation type="journal article" date="2011" name="PLoS Genet.">
        <title>Comparative genomic analysis of human fungal pathogens causing paracoccidioidomycosis.</title>
        <authorList>
            <person name="Desjardins C.A."/>
            <person name="Champion M.D."/>
            <person name="Holder J.W."/>
            <person name="Muszewska A."/>
            <person name="Goldberg J."/>
            <person name="Bailao A.M."/>
            <person name="Brigido M.M."/>
            <person name="Ferreira M.E."/>
            <person name="Garcia A.M."/>
            <person name="Grynberg M."/>
            <person name="Gujja S."/>
            <person name="Heiman D.I."/>
            <person name="Henn M.R."/>
            <person name="Kodira C.D."/>
            <person name="Leon-Narvaez H."/>
            <person name="Longo L.V."/>
            <person name="Ma L.J."/>
            <person name="Malavazi I."/>
            <person name="Matsuo A.L."/>
            <person name="Morais F.V."/>
            <person name="Pereira M."/>
            <person name="Rodriguez-Brito S."/>
            <person name="Sakthikumar S."/>
            <person name="Salem-Izacc S.M."/>
            <person name="Sykes S.M."/>
            <person name="Teixeira M.M."/>
            <person name="Vallejo M.C."/>
            <person name="Walter M.E."/>
            <person name="Yandava C."/>
            <person name="Young S."/>
            <person name="Zeng Q."/>
            <person name="Zucker J."/>
            <person name="Felipe M.S."/>
            <person name="Goldman G.H."/>
            <person name="Haas B.J."/>
            <person name="McEwen J.G."/>
            <person name="Nino-Vega G."/>
            <person name="Puccia R."/>
            <person name="San-Blas G."/>
            <person name="Soares C.M."/>
            <person name="Birren B.W."/>
            <person name="Cuomo C.A."/>
        </authorList>
    </citation>
    <scope>NUCLEOTIDE SEQUENCE [LARGE SCALE GENOMIC DNA]</scope>
    <source>
        <strain evidence="3">ATCC MYA-826 / Pb01</strain>
    </source>
</reference>
<protein>
    <submittedName>
        <fullName evidence="2">Uncharacterized protein</fullName>
    </submittedName>
</protein>
<evidence type="ECO:0000313" key="3">
    <source>
        <dbReference type="Proteomes" id="UP000002059"/>
    </source>
</evidence>
<dbReference type="VEuPathDB" id="FungiDB:PAAG_03111"/>
<dbReference type="AlphaFoldDB" id="C1GYF7"/>
<organism evidence="2 3">
    <name type="scientific">Paracoccidioides lutzii (strain ATCC MYA-826 / Pb01)</name>
    <name type="common">Paracoccidioides brasiliensis</name>
    <dbReference type="NCBI Taxonomy" id="502779"/>
    <lineage>
        <taxon>Eukaryota</taxon>
        <taxon>Fungi</taxon>
        <taxon>Dikarya</taxon>
        <taxon>Ascomycota</taxon>
        <taxon>Pezizomycotina</taxon>
        <taxon>Eurotiomycetes</taxon>
        <taxon>Eurotiomycetidae</taxon>
        <taxon>Onygenales</taxon>
        <taxon>Ajellomycetaceae</taxon>
        <taxon>Paracoccidioides</taxon>
    </lineage>
</organism>
<gene>
    <name evidence="2" type="ORF">PAAG_03111</name>
</gene>
<sequence length="110" mass="12240">MSSCHVTRRDDNAATNCHVTDWEAESASELHNNLRSGRSRPLEPMTLEQRALHGPHLPQIPPQFGVSAPEKPFHKSEKPESWYSILTTTGCSKPGTTSIPPHRGKTLVKF</sequence>